<proteinExistence type="predicted"/>
<dbReference type="Proteomes" id="UP000718593">
    <property type="component" value="Unassembled WGS sequence"/>
</dbReference>
<dbReference type="InterPro" id="IPR008792">
    <property type="entry name" value="PQQD"/>
</dbReference>
<gene>
    <name evidence="1" type="ORF">HXL68_11510</name>
</gene>
<name>A0A930BTZ9_9RHOO</name>
<reference evidence="1" key="1">
    <citation type="submission" date="2020-04" db="EMBL/GenBank/DDBJ databases">
        <title>Deep metagenomics examines the oral microbiome during advanced dental caries in children, revealing novel taxa and co-occurrences with host molecules.</title>
        <authorList>
            <person name="Baker J.L."/>
            <person name="Morton J.T."/>
            <person name="Dinis M."/>
            <person name="Alvarez R."/>
            <person name="Tran N.C."/>
            <person name="Knight R."/>
            <person name="Edlund A."/>
        </authorList>
    </citation>
    <scope>NUCLEOTIDE SEQUENCE</scope>
    <source>
        <strain evidence="1">JCVI_32_bin.24</strain>
    </source>
</reference>
<accession>A0A930BTZ9</accession>
<dbReference type="EMBL" id="JABZMI010000247">
    <property type="protein sequence ID" value="MBF1165654.1"/>
    <property type="molecule type" value="Genomic_DNA"/>
</dbReference>
<dbReference type="AlphaFoldDB" id="A0A930BTZ9"/>
<organism evidence="1 2">
    <name type="scientific">Dechloromonas agitata</name>
    <dbReference type="NCBI Taxonomy" id="73030"/>
    <lineage>
        <taxon>Bacteria</taxon>
        <taxon>Pseudomonadati</taxon>
        <taxon>Pseudomonadota</taxon>
        <taxon>Betaproteobacteria</taxon>
        <taxon>Rhodocyclales</taxon>
        <taxon>Azonexaceae</taxon>
        <taxon>Dechloromonas</taxon>
    </lineage>
</organism>
<sequence length="93" mass="10188">MAHLRADAEILWREVDEGWIRFDTFSGTTLLLSPLARFVLSAIDESAEALSPAQIVELVLAEEGDADPADCFVEVESTLQILSGAELIEPCRL</sequence>
<dbReference type="Pfam" id="PF05402">
    <property type="entry name" value="PqqD"/>
    <property type="match status" value="1"/>
</dbReference>
<evidence type="ECO:0000313" key="1">
    <source>
        <dbReference type="EMBL" id="MBF1165654.1"/>
    </source>
</evidence>
<protein>
    <submittedName>
        <fullName evidence="1">PqqD family peptide modification chaperone</fullName>
    </submittedName>
</protein>
<evidence type="ECO:0000313" key="2">
    <source>
        <dbReference type="Proteomes" id="UP000718593"/>
    </source>
</evidence>
<comment type="caution">
    <text evidence="1">The sequence shown here is derived from an EMBL/GenBank/DDBJ whole genome shotgun (WGS) entry which is preliminary data.</text>
</comment>